<evidence type="ECO:0000313" key="1">
    <source>
        <dbReference type="EMBL" id="CAA9558832.1"/>
    </source>
</evidence>
<accession>A0A6J4UST4</accession>
<gene>
    <name evidence="1" type="ORF">AVDCRST_MAG73-3504</name>
</gene>
<protein>
    <submittedName>
        <fullName evidence="1">Uncharacterized protein</fullName>
    </submittedName>
</protein>
<reference evidence="1" key="1">
    <citation type="submission" date="2020-02" db="EMBL/GenBank/DDBJ databases">
        <authorList>
            <person name="Meier V. D."/>
        </authorList>
    </citation>
    <scope>NUCLEOTIDE SEQUENCE</scope>
    <source>
        <strain evidence="1">AVDCRST_MAG73</strain>
    </source>
</reference>
<dbReference type="EMBL" id="CADCWE010000232">
    <property type="protein sequence ID" value="CAA9558832.1"/>
    <property type="molecule type" value="Genomic_DNA"/>
</dbReference>
<sequence length="150" mass="15129">MALLAVTLGMGLAACGDDEDQDEDENSTVNESTAVVQAIFDASPVAGTPGRSNLPLDAEGETVAIEDGQLEPGDLKGRAGEPFVLIVTGDGTAHTLAIEGLVTDTPIAPQGETQVSMSVPEGESGIKTITLDGEEAGTFEVQSVAGGTDS</sequence>
<name>A0A6J4UST4_9BACT</name>
<proteinExistence type="predicted"/>
<dbReference type="AlphaFoldDB" id="A0A6J4UST4"/>
<organism evidence="1">
    <name type="scientific">uncultured Thermomicrobiales bacterium</name>
    <dbReference type="NCBI Taxonomy" id="1645740"/>
    <lineage>
        <taxon>Bacteria</taxon>
        <taxon>Pseudomonadati</taxon>
        <taxon>Thermomicrobiota</taxon>
        <taxon>Thermomicrobia</taxon>
        <taxon>Thermomicrobiales</taxon>
        <taxon>environmental samples</taxon>
    </lineage>
</organism>